<accession>A5CB69</accession>
<evidence type="ECO:0000256" key="8">
    <source>
        <dbReference type="ARBA" id="ARBA00023242"/>
    </source>
</evidence>
<dbReference type="GO" id="GO:0005730">
    <property type="term" value="C:nucleolus"/>
    <property type="evidence" value="ECO:0007669"/>
    <property type="project" value="UniProtKB-SubCell"/>
</dbReference>
<protein>
    <recommendedName>
        <fullName evidence="9">MYB transcription factor</fullName>
    </recommendedName>
</protein>
<dbReference type="InterPro" id="IPR036390">
    <property type="entry name" value="WH_DNA-bd_sf"/>
</dbReference>
<evidence type="ECO:0000256" key="6">
    <source>
        <dbReference type="ARBA" id="ARBA00023125"/>
    </source>
</evidence>
<reference evidence="12" key="1">
    <citation type="journal article" date="2007" name="PLoS ONE">
        <title>The first genome sequence of an elite grapevine cultivar (Pinot noir Vitis vinifera L.): coping with a highly heterozygous genome.</title>
        <authorList>
            <person name="Velasco R."/>
            <person name="Zharkikh A."/>
            <person name="Troggio M."/>
            <person name="Cartwright D.A."/>
            <person name="Cestaro A."/>
            <person name="Pruss D."/>
            <person name="Pindo M."/>
            <person name="FitzGerald L.M."/>
            <person name="Vezzulli S."/>
            <person name="Reid J."/>
            <person name="Malacarne G."/>
            <person name="Iliev D."/>
            <person name="Coppola G."/>
            <person name="Wardell B."/>
            <person name="Micheletti D."/>
            <person name="Macalma T."/>
            <person name="Facci M."/>
            <person name="Mitchell J.T."/>
            <person name="Perazzolli M."/>
            <person name="Eldredge G."/>
            <person name="Gatto P."/>
            <person name="Oyzerski R."/>
            <person name="Moretto M."/>
            <person name="Gutin N."/>
            <person name="Stefanini M."/>
            <person name="Chen Y."/>
            <person name="Segala C."/>
            <person name="Davenport C."/>
            <person name="Dematte L."/>
            <person name="Mraz A."/>
            <person name="Battilana J."/>
            <person name="Stormo K."/>
            <person name="Costa F."/>
            <person name="Tao Q."/>
            <person name="Si-Ammour A."/>
            <person name="Harkins T."/>
            <person name="Lackey A."/>
            <person name="Perbost C."/>
            <person name="Taillon B."/>
            <person name="Stella A."/>
            <person name="Solovyev V."/>
            <person name="Fawcett J.A."/>
            <person name="Sterck L."/>
            <person name="Vandepoele K."/>
            <person name="Grando S.M."/>
            <person name="Toppo S."/>
            <person name="Moser C."/>
            <person name="Lanchbury J."/>
            <person name="Bogden R."/>
            <person name="Skolnick M."/>
            <person name="Sgaramella V."/>
            <person name="Bhatnagar S.K."/>
            <person name="Fontana P."/>
            <person name="Gutin A."/>
            <person name="Van de Peer Y."/>
            <person name="Salamini F."/>
            <person name="Viola R."/>
        </authorList>
    </citation>
    <scope>NUCLEOTIDE SEQUENCE</scope>
</reference>
<keyword evidence="5" id="KW-0175">Coiled coil</keyword>
<proteinExistence type="predicted"/>
<dbReference type="FunFam" id="1.10.10.60:FF:000168">
    <property type="entry name" value="Telomere repeat-binding factor 1"/>
    <property type="match status" value="1"/>
</dbReference>
<evidence type="ECO:0000256" key="9">
    <source>
        <dbReference type="ARBA" id="ARBA00032813"/>
    </source>
</evidence>
<evidence type="ECO:0000313" key="12">
    <source>
        <dbReference type="EMBL" id="CAN84162.1"/>
    </source>
</evidence>
<evidence type="ECO:0000256" key="5">
    <source>
        <dbReference type="ARBA" id="ARBA00023054"/>
    </source>
</evidence>
<dbReference type="PROSITE" id="PS51294">
    <property type="entry name" value="HTH_MYB"/>
    <property type="match status" value="1"/>
</dbReference>
<evidence type="ECO:0000259" key="10">
    <source>
        <dbReference type="PROSITE" id="PS50090"/>
    </source>
</evidence>
<comment type="subcellular location">
    <subcellularLocation>
        <location evidence="1">Chromosome</location>
    </subcellularLocation>
    <subcellularLocation>
        <location evidence="2">Nucleus</location>
        <location evidence="2">Nucleolus</location>
    </subcellularLocation>
</comment>
<keyword evidence="7" id="KW-0804">Transcription</keyword>
<dbReference type="ExpressionAtlas" id="A5CB69">
    <property type="expression patterns" value="baseline and differential"/>
</dbReference>
<keyword evidence="6" id="KW-0238">DNA-binding</keyword>
<evidence type="ECO:0000259" key="11">
    <source>
        <dbReference type="PROSITE" id="PS51294"/>
    </source>
</evidence>
<dbReference type="EMBL" id="AM488806">
    <property type="protein sequence ID" value="CAN84162.1"/>
    <property type="molecule type" value="Genomic_DNA"/>
</dbReference>
<dbReference type="SMART" id="SM00717">
    <property type="entry name" value="SANT"/>
    <property type="match status" value="1"/>
</dbReference>
<keyword evidence="8" id="KW-0539">Nucleus</keyword>
<evidence type="ECO:0000256" key="4">
    <source>
        <dbReference type="ARBA" id="ARBA00023015"/>
    </source>
</evidence>
<sequence>MGAPKQKWTPEEEAALKAGVVKHGAGKWRTILKDPEFSGVLFLRSNVDLKDKWRNMSVMANGWGSREKARLALRKVPSAPKAEENPLSLGTAVQSDDETVDTKALALPSNPVQITGSKRSFSRLDNLILEAITNLKEPGGSNKTTIATYIERRVKFWKDKWCGDVALCDSFPSLYALADSKKVWVVEVWDSSSEVRRWNPRFSRPSNDCEVDLVKRFVSTI</sequence>
<dbReference type="Gene3D" id="1.10.10.60">
    <property type="entry name" value="Homeodomain-like"/>
    <property type="match status" value="1"/>
</dbReference>
<dbReference type="CDD" id="cd11660">
    <property type="entry name" value="SANT_TRF"/>
    <property type="match status" value="1"/>
</dbReference>
<keyword evidence="4" id="KW-0805">Transcription regulation</keyword>
<dbReference type="PANTHER" id="PTHR46267">
    <property type="entry name" value="SINGLE MYB HISTONE 4"/>
    <property type="match status" value="1"/>
</dbReference>
<feature type="domain" description="Myb-like" evidence="10">
    <location>
        <begin position="5"/>
        <end position="57"/>
    </location>
</feature>
<dbReference type="InterPro" id="IPR001005">
    <property type="entry name" value="SANT/Myb"/>
</dbReference>
<keyword evidence="3" id="KW-0158">Chromosome</keyword>
<dbReference type="Pfam" id="PF00249">
    <property type="entry name" value="Myb_DNA-binding"/>
    <property type="match status" value="1"/>
</dbReference>
<dbReference type="GO" id="GO:0005694">
    <property type="term" value="C:chromosome"/>
    <property type="evidence" value="ECO:0007669"/>
    <property type="project" value="UniProtKB-SubCell"/>
</dbReference>
<dbReference type="OrthoDB" id="608866at2759"/>
<dbReference type="AlphaFoldDB" id="A5CB69"/>
<dbReference type="InterPro" id="IPR044597">
    <property type="entry name" value="SMH1-6"/>
</dbReference>
<organism evidence="12">
    <name type="scientific">Vitis vinifera</name>
    <name type="common">Grape</name>
    <dbReference type="NCBI Taxonomy" id="29760"/>
    <lineage>
        <taxon>Eukaryota</taxon>
        <taxon>Viridiplantae</taxon>
        <taxon>Streptophyta</taxon>
        <taxon>Embryophyta</taxon>
        <taxon>Tracheophyta</taxon>
        <taxon>Spermatophyta</taxon>
        <taxon>Magnoliopsida</taxon>
        <taxon>eudicotyledons</taxon>
        <taxon>Gunneridae</taxon>
        <taxon>Pentapetalae</taxon>
        <taxon>rosids</taxon>
        <taxon>Vitales</taxon>
        <taxon>Vitaceae</taxon>
        <taxon>Viteae</taxon>
        <taxon>Vitis</taxon>
    </lineage>
</organism>
<feature type="domain" description="HTH myb-type" evidence="11">
    <location>
        <begin position="1"/>
        <end position="33"/>
    </location>
</feature>
<dbReference type="SUPFAM" id="SSF46689">
    <property type="entry name" value="Homeodomain-like"/>
    <property type="match status" value="1"/>
</dbReference>
<dbReference type="InterPro" id="IPR009057">
    <property type="entry name" value="Homeodomain-like_sf"/>
</dbReference>
<evidence type="ECO:0000256" key="2">
    <source>
        <dbReference type="ARBA" id="ARBA00004604"/>
    </source>
</evidence>
<gene>
    <name evidence="12" type="ORF">VITISV_026626</name>
</gene>
<evidence type="ECO:0000256" key="1">
    <source>
        <dbReference type="ARBA" id="ARBA00004286"/>
    </source>
</evidence>
<evidence type="ECO:0000256" key="3">
    <source>
        <dbReference type="ARBA" id="ARBA00022454"/>
    </source>
</evidence>
<dbReference type="InterPro" id="IPR017930">
    <property type="entry name" value="Myb_dom"/>
</dbReference>
<name>A5CB69_VITVI</name>
<evidence type="ECO:0000256" key="7">
    <source>
        <dbReference type="ARBA" id="ARBA00023163"/>
    </source>
</evidence>
<dbReference type="SUPFAM" id="SSF46785">
    <property type="entry name" value="Winged helix' DNA-binding domain"/>
    <property type="match status" value="1"/>
</dbReference>
<dbReference type="PANTHER" id="PTHR46267:SF8">
    <property type="entry name" value="TELOMERE REPEAT-BINDING FACTOR 1"/>
    <property type="match status" value="1"/>
</dbReference>
<dbReference type="PROSITE" id="PS50090">
    <property type="entry name" value="MYB_LIKE"/>
    <property type="match status" value="1"/>
</dbReference>
<dbReference type="GO" id="GO:0003691">
    <property type="term" value="F:double-stranded telomeric DNA binding"/>
    <property type="evidence" value="ECO:0007669"/>
    <property type="project" value="InterPro"/>
</dbReference>